<protein>
    <recommendedName>
        <fullName evidence="1">Tox-MPTase4 domain-containing protein</fullName>
    </recommendedName>
</protein>
<dbReference type="RefSeq" id="WP_135437091.1">
    <property type="nucleotide sequence ID" value="NZ_SRLA01000009.1"/>
</dbReference>
<comment type="caution">
    <text evidence="2">The sequence shown here is derived from an EMBL/GenBank/DDBJ whole genome shotgun (WGS) entry which is preliminary data.</text>
</comment>
<dbReference type="AlphaFoldDB" id="A0A4Z0NZ96"/>
<dbReference type="Pfam" id="PF15640">
    <property type="entry name" value="Tox-MPTase4"/>
    <property type="match status" value="1"/>
</dbReference>
<reference evidence="2 3" key="1">
    <citation type="submission" date="2019-04" db="EMBL/GenBank/DDBJ databases">
        <authorList>
            <person name="Feng G."/>
            <person name="Zhang J."/>
            <person name="Zhu H."/>
        </authorList>
    </citation>
    <scope>NUCLEOTIDE SEQUENCE [LARGE SCALE GENOMIC DNA]</scope>
    <source>
        <strain evidence="2 3">92R-1</strain>
    </source>
</reference>
<sequence length="162" mass="19452">MSKREDFKTRRRLLFARIQSRRGYLDSPRLERRDIRRYSNVLESNFGISLEVMHKDSPVLQYMDENGMRAGFSSLHRKIYVRRAVTYYELVHEMKHAQHWANLGEQQYDRLSVLQKETYVFEELMNEKHNLTSKEVVDAYRYLNKLRADYGIDPLSSDVIMP</sequence>
<evidence type="ECO:0000259" key="1">
    <source>
        <dbReference type="Pfam" id="PF15640"/>
    </source>
</evidence>
<evidence type="ECO:0000313" key="2">
    <source>
        <dbReference type="EMBL" id="TGE03327.1"/>
    </source>
</evidence>
<accession>A0A4Z0NZ96</accession>
<feature type="domain" description="Tox-MPTase4" evidence="1">
    <location>
        <begin position="32"/>
        <end position="148"/>
    </location>
</feature>
<name>A0A4Z0NZ96_9BACT</name>
<dbReference type="OrthoDB" id="1213982at2"/>
<proteinExistence type="predicted"/>
<gene>
    <name evidence="2" type="ORF">EU556_25770</name>
</gene>
<dbReference type="InterPro" id="IPR028912">
    <property type="entry name" value="Tox-MPTase4_dom"/>
</dbReference>
<keyword evidence="3" id="KW-1185">Reference proteome</keyword>
<dbReference type="Proteomes" id="UP000298337">
    <property type="component" value="Unassembled WGS sequence"/>
</dbReference>
<dbReference type="EMBL" id="SRLA01000009">
    <property type="protein sequence ID" value="TGE03327.1"/>
    <property type="molecule type" value="Genomic_DNA"/>
</dbReference>
<organism evidence="2 3">
    <name type="scientific">Hymenobacter fodinae</name>
    <dbReference type="NCBI Taxonomy" id="2510796"/>
    <lineage>
        <taxon>Bacteria</taxon>
        <taxon>Pseudomonadati</taxon>
        <taxon>Bacteroidota</taxon>
        <taxon>Cytophagia</taxon>
        <taxon>Cytophagales</taxon>
        <taxon>Hymenobacteraceae</taxon>
        <taxon>Hymenobacter</taxon>
    </lineage>
</organism>
<evidence type="ECO:0000313" key="3">
    <source>
        <dbReference type="Proteomes" id="UP000298337"/>
    </source>
</evidence>